<dbReference type="InterPro" id="IPR038756">
    <property type="entry name" value="CheX-like"/>
</dbReference>
<evidence type="ECO:0000313" key="4">
    <source>
        <dbReference type="Proteomes" id="UP000016587"/>
    </source>
</evidence>
<reference evidence="4" key="2">
    <citation type="submission" date="2013-07" db="EMBL/GenBank/DDBJ databases">
        <authorList>
            <person name="Morais-Silva F.O."/>
            <person name="Rezende A.M."/>
            <person name="Pimentel C."/>
            <person name="Resende D.M."/>
            <person name="Santos C.I."/>
            <person name="Clemente C."/>
            <person name="de Oliveira L.M."/>
            <person name="da Silva S.M."/>
            <person name="Costa D.A."/>
            <person name="Varela-Raposo A."/>
            <person name="Horacio E.C.A."/>
            <person name="Matos M."/>
            <person name="Flores O."/>
            <person name="Ruiz J.C."/>
            <person name="Rodrigues-Pousada C."/>
        </authorList>
    </citation>
    <scope>NUCLEOTIDE SEQUENCE [LARGE SCALE GENOMIC DNA]</scope>
    <source>
        <strain evidence="4">ATCC 19364 / DSM 1382 / NCIMB 9332 / VKM B-1759</strain>
    </source>
</reference>
<evidence type="ECO:0000313" key="3">
    <source>
        <dbReference type="EMBL" id="AGW13086.1"/>
    </source>
</evidence>
<proteinExistence type="predicted"/>
<dbReference type="InterPro" id="IPR028051">
    <property type="entry name" value="CheX-like_dom"/>
</dbReference>
<accession>T2GAF1</accession>
<dbReference type="KEGG" id="dgg:DGI_1231"/>
<name>T2GAF1_MEGG1</name>
<dbReference type="PANTHER" id="PTHR39452">
    <property type="entry name" value="CHEY-P PHOSPHATASE CHEX"/>
    <property type="match status" value="1"/>
</dbReference>
<dbReference type="EMBL" id="CP006585">
    <property type="protein sequence ID" value="AGW13086.1"/>
    <property type="molecule type" value="Genomic_DNA"/>
</dbReference>
<dbReference type="GO" id="GO:0006935">
    <property type="term" value="P:chemotaxis"/>
    <property type="evidence" value="ECO:0007669"/>
    <property type="project" value="UniProtKB-KW"/>
</dbReference>
<organism evidence="3 4">
    <name type="scientific">Megalodesulfovibrio gigas (strain ATCC 19364 / DSM 1382 / NCIMB 9332 / VKM B-1759)</name>
    <name type="common">Desulfovibrio gigas</name>
    <dbReference type="NCBI Taxonomy" id="1121448"/>
    <lineage>
        <taxon>Bacteria</taxon>
        <taxon>Pseudomonadati</taxon>
        <taxon>Thermodesulfobacteriota</taxon>
        <taxon>Desulfovibrionia</taxon>
        <taxon>Desulfovibrionales</taxon>
        <taxon>Desulfovibrionaceae</taxon>
        <taxon>Megalodesulfovibrio</taxon>
    </lineage>
</organism>
<dbReference type="InterPro" id="IPR028976">
    <property type="entry name" value="CheC-like_sf"/>
</dbReference>
<dbReference type="AlphaFoldDB" id="T2GAF1"/>
<dbReference type="OrthoDB" id="9790435at2"/>
<dbReference type="Pfam" id="PF13690">
    <property type="entry name" value="CheX"/>
    <property type="match status" value="1"/>
</dbReference>
<dbReference type="SUPFAM" id="SSF103039">
    <property type="entry name" value="CheC-like"/>
    <property type="match status" value="1"/>
</dbReference>
<feature type="domain" description="Chemotaxis phosphatase CheX-like" evidence="2">
    <location>
        <begin position="46"/>
        <end position="143"/>
    </location>
</feature>
<keyword evidence="4" id="KW-1185">Reference proteome</keyword>
<dbReference type="STRING" id="1121448.DGI_1231"/>
<dbReference type="Proteomes" id="UP000016587">
    <property type="component" value="Chromosome"/>
</dbReference>
<reference evidence="3 4" key="1">
    <citation type="journal article" date="2013" name="J. Bacteriol.">
        <title>Roles of HynAB and Ech, the only two hydrogenases found in the model sulfate reducer Desulfovibrio gigas.</title>
        <authorList>
            <person name="Morais-Silva F.O."/>
            <person name="Santos C.I."/>
            <person name="Rodrigues R."/>
            <person name="Pereira I.A."/>
            <person name="Rodrigues-Pousada C."/>
        </authorList>
    </citation>
    <scope>NUCLEOTIDE SEQUENCE [LARGE SCALE GENOMIC DNA]</scope>
    <source>
        <strain evidence="4">ATCC 19364 / DSM 1382 / NCIMB 9332 / VKM B-1759</strain>
    </source>
</reference>
<dbReference type="RefSeq" id="WP_021759869.1">
    <property type="nucleotide sequence ID" value="NC_022444.1"/>
</dbReference>
<dbReference type="eggNOG" id="COG1406">
    <property type="taxonomic scope" value="Bacteria"/>
</dbReference>
<dbReference type="CDD" id="cd17906">
    <property type="entry name" value="CheX"/>
    <property type="match status" value="1"/>
</dbReference>
<sequence>MTQPSGVEIAKPFVKATINVFSTMARIEPKPGKPFVKKDRTAQGDVSAIVGFTGAKNGSISVSFSKKCAVAVVKAMLGDDVQDIVQDAKDAVGEVTNMISGQARASLAEMGLLFQGSTPSVIMGDNHTITHITSQPVVCIPFETDHGPFFVEFVFE</sequence>
<dbReference type="Gene3D" id="3.40.1550.10">
    <property type="entry name" value="CheC-like"/>
    <property type="match status" value="1"/>
</dbReference>
<dbReference type="PANTHER" id="PTHR39452:SF1">
    <property type="entry name" value="CHEY-P PHOSPHATASE CHEX"/>
    <property type="match status" value="1"/>
</dbReference>
<dbReference type="PATRIC" id="fig|1121448.10.peg.1224"/>
<protein>
    <submittedName>
        <fullName evidence="3">Putative CheC domain protein</fullName>
    </submittedName>
</protein>
<evidence type="ECO:0000259" key="2">
    <source>
        <dbReference type="Pfam" id="PF13690"/>
    </source>
</evidence>
<evidence type="ECO:0000256" key="1">
    <source>
        <dbReference type="ARBA" id="ARBA00022500"/>
    </source>
</evidence>
<dbReference type="HOGENOM" id="CLU_116290_0_0_7"/>
<keyword evidence="1" id="KW-0145">Chemotaxis</keyword>
<gene>
    <name evidence="3" type="ORF">DGI_1231</name>
</gene>